<keyword evidence="1" id="KW-0812">Transmembrane</keyword>
<dbReference type="InterPro" id="IPR036691">
    <property type="entry name" value="Endo/exonu/phosph_ase_sf"/>
</dbReference>
<dbReference type="GO" id="GO:0004519">
    <property type="term" value="F:endonuclease activity"/>
    <property type="evidence" value="ECO:0007669"/>
    <property type="project" value="UniProtKB-KW"/>
</dbReference>
<evidence type="ECO:0000313" key="4">
    <source>
        <dbReference type="Proteomes" id="UP000260823"/>
    </source>
</evidence>
<sequence>MKDSKGLGFFGKVFLWANCALCIALLISYLAPYTDPRKVWVIAFFGLAYPPLLLFNFIMIVYWMVRGRLYFLLSLITVIVGYKILLNNVGFRWNSNEPRTANSNAIRIMTYNAHEFKRYGSDNDISTKHEILQLIAENDPDVLGIQEFYTRKRGQYDMIDSIKKIMKSEFYYFEPFSVNYDQAEGMAIFSRYPIFNFGLIALSGKTTGNQCLFADIQKGDKKIRIYSMHLQSIRFEPEDYKYLGDVSKKGKANMSATKRLGSKLKAAFLKRAEQVYTVKDHAKQCPYPYIYSGDFNDTPASYAVNVMATGMKNTFREKGTGIGRTYNGDFPNYQIDYIMASPHFDVKGYQIIQKKLSDHYPVTADLLLK</sequence>
<reference evidence="3 4" key="1">
    <citation type="submission" date="2018-08" db="EMBL/GenBank/DDBJ databases">
        <title>Mucilaginibacter terrae sp. nov., isolated from manganese diggings.</title>
        <authorList>
            <person name="Huang Y."/>
            <person name="Zhou Z."/>
        </authorList>
    </citation>
    <scope>NUCLEOTIDE SEQUENCE [LARGE SCALE GENOMIC DNA]</scope>
    <source>
        <strain evidence="3 4">ZH6</strain>
    </source>
</reference>
<evidence type="ECO:0000256" key="1">
    <source>
        <dbReference type="SAM" id="Phobius"/>
    </source>
</evidence>
<dbReference type="OrthoDB" id="635146at2"/>
<dbReference type="Pfam" id="PF03372">
    <property type="entry name" value="Exo_endo_phos"/>
    <property type="match status" value="1"/>
</dbReference>
<dbReference type="AlphaFoldDB" id="A0A3E2NL98"/>
<feature type="transmembrane region" description="Helical" evidence="1">
    <location>
        <begin position="69"/>
        <end position="86"/>
    </location>
</feature>
<dbReference type="SUPFAM" id="SSF56219">
    <property type="entry name" value="DNase I-like"/>
    <property type="match status" value="1"/>
</dbReference>
<dbReference type="CDD" id="cd09084">
    <property type="entry name" value="EEP-2"/>
    <property type="match status" value="1"/>
</dbReference>
<dbReference type="InterPro" id="IPR005135">
    <property type="entry name" value="Endo/exonuclease/phosphatase"/>
</dbReference>
<keyword evidence="3" id="KW-0378">Hydrolase</keyword>
<keyword evidence="3" id="KW-0540">Nuclease</keyword>
<keyword evidence="3" id="KW-0255">Endonuclease</keyword>
<dbReference type="PANTHER" id="PTHR14859">
    <property type="entry name" value="CALCOFLUOR WHITE HYPERSENSITIVE PROTEIN PRECURSOR"/>
    <property type="match status" value="1"/>
</dbReference>
<dbReference type="PANTHER" id="PTHR14859:SF15">
    <property type="entry name" value="ENDONUCLEASE_EXONUCLEASE_PHOSPHATASE DOMAIN-CONTAINING PROTEIN"/>
    <property type="match status" value="1"/>
</dbReference>
<dbReference type="RefSeq" id="WP_117384594.1">
    <property type="nucleotide sequence ID" value="NZ_QWDE01000004.1"/>
</dbReference>
<organism evidence="3 4">
    <name type="scientific">Mucilaginibacter terrenus</name>
    <dbReference type="NCBI Taxonomy" id="2482727"/>
    <lineage>
        <taxon>Bacteria</taxon>
        <taxon>Pseudomonadati</taxon>
        <taxon>Bacteroidota</taxon>
        <taxon>Sphingobacteriia</taxon>
        <taxon>Sphingobacteriales</taxon>
        <taxon>Sphingobacteriaceae</taxon>
        <taxon>Mucilaginibacter</taxon>
    </lineage>
</organism>
<gene>
    <name evidence="3" type="ORF">DYU05_18305</name>
</gene>
<evidence type="ECO:0000259" key="2">
    <source>
        <dbReference type="Pfam" id="PF03372"/>
    </source>
</evidence>
<keyword evidence="4" id="KW-1185">Reference proteome</keyword>
<dbReference type="InterPro" id="IPR051916">
    <property type="entry name" value="GPI-anchor_lipid_remodeler"/>
</dbReference>
<feature type="transmembrane region" description="Helical" evidence="1">
    <location>
        <begin position="13"/>
        <end position="32"/>
    </location>
</feature>
<protein>
    <submittedName>
        <fullName evidence="3">Endonuclease</fullName>
    </submittedName>
</protein>
<dbReference type="EMBL" id="QWDE01000004">
    <property type="protein sequence ID" value="RFZ81774.1"/>
    <property type="molecule type" value="Genomic_DNA"/>
</dbReference>
<feature type="domain" description="Endonuclease/exonuclease/phosphatase" evidence="2">
    <location>
        <begin position="109"/>
        <end position="359"/>
    </location>
</feature>
<name>A0A3E2NL98_9SPHI</name>
<comment type="caution">
    <text evidence="3">The sequence shown here is derived from an EMBL/GenBank/DDBJ whole genome shotgun (WGS) entry which is preliminary data.</text>
</comment>
<keyword evidence="1" id="KW-0472">Membrane</keyword>
<dbReference type="GO" id="GO:0016020">
    <property type="term" value="C:membrane"/>
    <property type="evidence" value="ECO:0007669"/>
    <property type="project" value="GOC"/>
</dbReference>
<feature type="transmembrane region" description="Helical" evidence="1">
    <location>
        <begin position="39"/>
        <end position="63"/>
    </location>
</feature>
<dbReference type="Gene3D" id="3.60.10.10">
    <property type="entry name" value="Endonuclease/exonuclease/phosphatase"/>
    <property type="match status" value="1"/>
</dbReference>
<evidence type="ECO:0000313" key="3">
    <source>
        <dbReference type="EMBL" id="RFZ81774.1"/>
    </source>
</evidence>
<dbReference type="Proteomes" id="UP000260823">
    <property type="component" value="Unassembled WGS sequence"/>
</dbReference>
<accession>A0A3E2NL98</accession>
<keyword evidence="1" id="KW-1133">Transmembrane helix</keyword>
<proteinExistence type="predicted"/>
<dbReference type="GO" id="GO:0006506">
    <property type="term" value="P:GPI anchor biosynthetic process"/>
    <property type="evidence" value="ECO:0007669"/>
    <property type="project" value="TreeGrafter"/>
</dbReference>